<dbReference type="EMBL" id="LQOJ01000048">
    <property type="protein sequence ID" value="ORV00930.1"/>
    <property type="molecule type" value="Genomic_DNA"/>
</dbReference>
<dbReference type="PANTHER" id="PTHR41259:SF1">
    <property type="entry name" value="DOUBLE-STRAND BREAK REPAIR RAD50 ATPASE, PUTATIVE-RELATED"/>
    <property type="match status" value="1"/>
</dbReference>
<proteinExistence type="predicted"/>
<dbReference type="Gene3D" id="3.40.50.300">
    <property type="entry name" value="P-loop containing nucleotide triphosphate hydrolases"/>
    <property type="match status" value="2"/>
</dbReference>
<evidence type="ECO:0000313" key="3">
    <source>
        <dbReference type="Proteomes" id="UP000193484"/>
    </source>
</evidence>
<sequence>MKLHRLALRNYRGVEDREICFADRGVTVVSGANEIGKSSLFEALDLLLEYKDRSAHKQVKQVKPTHADVGAEVEAEISTGVYRFVYRKRFHKNRETALSILAPVREQLAGDEAHDRVQAMLAETVDTALWQAQRVLQADSTTPVELSDCDALSRALDIAAGRGDQDAADDANPVLIEQIEAEYRKYFTATGRETGEWAEARAALREAKAHEAACLTAVEEVDERLRRHTELGEQIAALDSGRAAVEQRLTAATTAAERVAAISADLEVAEAAAKDTATTAVGAARALADRLELQAELTRRGTAVAEAQAAAHTADALIEAARIAAETADADAAAAEAARIAATAAAEAARSVVERLRQRAEADRLAERLARIAAAETEFAAVEAELATITVTDAGWRAIQRADAEVHIAQAKAELAATVLELTAESDTELLADQAVLPLSTGATRTLTLTEATELRLPGVLRARIVPAASAAEGQSTLMAARARLTALLEPAGCADVAAAEALDGHRRELSTRRDGLSAALAGLLAGEEIAELRRRSAELAADLDADPELGDADLDTARAAVAAATAAQAAADRDGDSARAAAAQCAAARAQCELRAATGRERLDAARTELDAVTRRLAEARAATADDRLTAAAATAQSAAERADQRVAELGLRYAEADAEAVATELRGATESSVALAARHEELTREQRDAAVALEVFGGEGRTSKLQAAQTAVSRAGTVHDRVRDRARAAATLRSVIGRHRENTRRRYVEPFRAEIQRLGRGVFGATFEVEVDSDLRIRSRTLDGRTVPYDSLSGGAKEQLGIIARLAVAALVAHDDTVPVVIDDALGFTDPDRLARMAEVFDLAGADGQVIVLTCAPERFDAIADAHRIDLGDGAPGPVVHEVGPAA</sequence>
<dbReference type="PANTHER" id="PTHR41259">
    <property type="entry name" value="DOUBLE-STRAND BREAK REPAIR RAD50 ATPASE, PUTATIVE-RELATED"/>
    <property type="match status" value="1"/>
</dbReference>
<dbReference type="InterPro" id="IPR027417">
    <property type="entry name" value="P-loop_NTPase"/>
</dbReference>
<name>A0A1X1R7S4_MYCFA</name>
<dbReference type="AlphaFoldDB" id="A0A1X1R7S4"/>
<evidence type="ECO:0000313" key="2">
    <source>
        <dbReference type="EMBL" id="ORV00930.1"/>
    </source>
</evidence>
<dbReference type="InterPro" id="IPR041685">
    <property type="entry name" value="AAA_GajA/Old/RecF-like"/>
</dbReference>
<comment type="caution">
    <text evidence="2">The sequence shown here is derived from an EMBL/GenBank/DDBJ whole genome shotgun (WGS) entry which is preliminary data.</text>
</comment>
<dbReference type="STRING" id="1793.AWC04_14740"/>
<gene>
    <name evidence="2" type="ORF">AWC04_14740</name>
</gene>
<dbReference type="Proteomes" id="UP000193484">
    <property type="component" value="Unassembled WGS sequence"/>
</dbReference>
<organism evidence="2 3">
    <name type="scientific">Mycolicibacterium fallax</name>
    <name type="common">Mycobacterium fallax</name>
    <dbReference type="NCBI Taxonomy" id="1793"/>
    <lineage>
        <taxon>Bacteria</taxon>
        <taxon>Bacillati</taxon>
        <taxon>Actinomycetota</taxon>
        <taxon>Actinomycetes</taxon>
        <taxon>Mycobacteriales</taxon>
        <taxon>Mycobacteriaceae</taxon>
        <taxon>Mycolicibacterium</taxon>
    </lineage>
</organism>
<feature type="domain" description="Endonuclease GajA/Old nuclease/RecF-like AAA" evidence="1">
    <location>
        <begin position="1"/>
        <end position="63"/>
    </location>
</feature>
<dbReference type="OrthoDB" id="3177877at2"/>
<keyword evidence="3" id="KW-1185">Reference proteome</keyword>
<dbReference type="RefSeq" id="WP_085097989.1">
    <property type="nucleotide sequence ID" value="NZ_AP022603.1"/>
</dbReference>
<accession>A0A1X1R7S4</accession>
<protein>
    <recommendedName>
        <fullName evidence="1">Endonuclease GajA/Old nuclease/RecF-like AAA domain-containing protein</fullName>
    </recommendedName>
</protein>
<dbReference type="SUPFAM" id="SSF52540">
    <property type="entry name" value="P-loop containing nucleoside triphosphate hydrolases"/>
    <property type="match status" value="1"/>
</dbReference>
<reference evidence="2 3" key="1">
    <citation type="submission" date="2016-01" db="EMBL/GenBank/DDBJ databases">
        <title>The new phylogeny of the genus Mycobacterium.</title>
        <authorList>
            <person name="Tarcisio F."/>
            <person name="Conor M."/>
            <person name="Antonella G."/>
            <person name="Elisabetta G."/>
            <person name="Giulia F.S."/>
            <person name="Sara T."/>
            <person name="Anna F."/>
            <person name="Clotilde B."/>
            <person name="Roberto B."/>
            <person name="Veronica D.S."/>
            <person name="Fabio R."/>
            <person name="Monica P."/>
            <person name="Olivier J."/>
            <person name="Enrico T."/>
            <person name="Nicola S."/>
        </authorList>
    </citation>
    <scope>NUCLEOTIDE SEQUENCE [LARGE SCALE GENOMIC DNA]</scope>
    <source>
        <strain evidence="2 3">DSM 44179</strain>
    </source>
</reference>
<evidence type="ECO:0000259" key="1">
    <source>
        <dbReference type="Pfam" id="PF13175"/>
    </source>
</evidence>
<dbReference type="Pfam" id="PF13175">
    <property type="entry name" value="AAA_15"/>
    <property type="match status" value="1"/>
</dbReference>